<sequence>MKLYGIKNCDTVRRARKWLESNKINYSFHDLREDGLTEAMLQEWADLTSWELLFNKRSTSFRSLTETQKSNIIQSKAISLMVEHPTLVKRPILINNKQLHIGFKPAQYQELFIK</sequence>
<keyword evidence="4" id="KW-1185">Reference proteome</keyword>
<dbReference type="InterPro" id="IPR006504">
    <property type="entry name" value="Tscrpt_reg_Spx/MgsR"/>
</dbReference>
<dbReference type="SUPFAM" id="SSF52833">
    <property type="entry name" value="Thioredoxin-like"/>
    <property type="match status" value="1"/>
</dbReference>
<dbReference type="AlphaFoldDB" id="A0A3A6U2V0"/>
<dbReference type="PROSITE" id="PS51353">
    <property type="entry name" value="ARSC"/>
    <property type="match status" value="1"/>
</dbReference>
<dbReference type="NCBIfam" id="TIGR01617">
    <property type="entry name" value="arsC_related"/>
    <property type="match status" value="1"/>
</dbReference>
<dbReference type="CDD" id="cd03035">
    <property type="entry name" value="ArsC_Yffb"/>
    <property type="match status" value="1"/>
</dbReference>
<organism evidence="3 4">
    <name type="scientific">Parashewanella spongiae</name>
    <dbReference type="NCBI Taxonomy" id="342950"/>
    <lineage>
        <taxon>Bacteria</taxon>
        <taxon>Pseudomonadati</taxon>
        <taxon>Pseudomonadota</taxon>
        <taxon>Gammaproteobacteria</taxon>
        <taxon>Alteromonadales</taxon>
        <taxon>Shewanellaceae</taxon>
        <taxon>Parashewanella</taxon>
    </lineage>
</organism>
<accession>A0A3A6U2V0</accession>
<dbReference type="Gene3D" id="3.40.30.10">
    <property type="entry name" value="Glutaredoxin"/>
    <property type="match status" value="1"/>
</dbReference>
<protein>
    <submittedName>
        <fullName evidence="3">ArsC family reductase</fullName>
    </submittedName>
</protein>
<evidence type="ECO:0000313" key="3">
    <source>
        <dbReference type="EMBL" id="RJY07381.1"/>
    </source>
</evidence>
<dbReference type="InterPro" id="IPR006660">
    <property type="entry name" value="Arsenate_reductase-like"/>
</dbReference>
<name>A0A3A6U2V0_9GAMM</name>
<dbReference type="EMBL" id="QYYH01000123">
    <property type="protein sequence ID" value="RJY07381.1"/>
    <property type="molecule type" value="Genomic_DNA"/>
</dbReference>
<reference evidence="3 4" key="1">
    <citation type="submission" date="2018-09" db="EMBL/GenBank/DDBJ databases">
        <title>Phylogeny of the Shewanellaceae, and recommendation for two new genera, Pseudoshewanella and Parashewanella.</title>
        <authorList>
            <person name="Wang G."/>
        </authorList>
    </citation>
    <scope>NUCLEOTIDE SEQUENCE [LARGE SCALE GENOMIC DNA]</scope>
    <source>
        <strain evidence="3 4">KCTC 22492</strain>
    </source>
</reference>
<evidence type="ECO:0000313" key="4">
    <source>
        <dbReference type="Proteomes" id="UP000273022"/>
    </source>
</evidence>
<dbReference type="RefSeq" id="WP_121854618.1">
    <property type="nucleotide sequence ID" value="NZ_CP037952.1"/>
</dbReference>
<comment type="similarity">
    <text evidence="1 2">Belongs to the ArsC family.</text>
</comment>
<dbReference type="OrthoDB" id="9803749at2"/>
<evidence type="ECO:0000256" key="1">
    <source>
        <dbReference type="ARBA" id="ARBA00007198"/>
    </source>
</evidence>
<evidence type="ECO:0000256" key="2">
    <source>
        <dbReference type="PROSITE-ProRule" id="PRU01282"/>
    </source>
</evidence>
<dbReference type="InterPro" id="IPR036249">
    <property type="entry name" value="Thioredoxin-like_sf"/>
</dbReference>
<comment type="caution">
    <text evidence="3">The sequence shown here is derived from an EMBL/GenBank/DDBJ whole genome shotgun (WGS) entry which is preliminary data.</text>
</comment>
<dbReference type="Pfam" id="PF03960">
    <property type="entry name" value="ArsC"/>
    <property type="match status" value="1"/>
</dbReference>
<dbReference type="PANTHER" id="PTHR30041">
    <property type="entry name" value="ARSENATE REDUCTASE"/>
    <property type="match status" value="1"/>
</dbReference>
<proteinExistence type="inferred from homology"/>
<dbReference type="PANTHER" id="PTHR30041:SF8">
    <property type="entry name" value="PROTEIN YFFB"/>
    <property type="match status" value="1"/>
</dbReference>
<dbReference type="Proteomes" id="UP000273022">
    <property type="component" value="Unassembled WGS sequence"/>
</dbReference>
<dbReference type="NCBIfam" id="NF008107">
    <property type="entry name" value="PRK10853.1"/>
    <property type="match status" value="1"/>
</dbReference>
<gene>
    <name evidence="3" type="ORF">D5R81_15945</name>
</gene>